<dbReference type="NCBIfam" id="TIGR00456">
    <property type="entry name" value="argS"/>
    <property type="match status" value="1"/>
</dbReference>
<dbReference type="GO" id="GO:0005737">
    <property type="term" value="C:cytoplasm"/>
    <property type="evidence" value="ECO:0007669"/>
    <property type="project" value="UniProtKB-SubCell"/>
</dbReference>
<keyword evidence="8 11" id="KW-0648">Protein biosynthesis</keyword>
<comment type="similarity">
    <text evidence="2 11 12">Belongs to the class-I aminoacyl-tRNA synthetase family.</text>
</comment>
<dbReference type="FunFam" id="1.10.730.10:FF:000006">
    <property type="entry name" value="Arginyl-tRNA synthetase 2, mitochondrial"/>
    <property type="match status" value="1"/>
</dbReference>
<accession>A0A3G3K2K2</accession>
<feature type="domain" description="DALR anticodon binding" evidence="13">
    <location>
        <begin position="446"/>
        <end position="565"/>
    </location>
</feature>
<dbReference type="Pfam" id="PF03485">
    <property type="entry name" value="Arg_tRNA_synt_N"/>
    <property type="match status" value="1"/>
</dbReference>
<evidence type="ECO:0000256" key="1">
    <source>
        <dbReference type="ARBA" id="ARBA00004496"/>
    </source>
</evidence>
<organism evidence="15 16">
    <name type="scientific">Cohnella candidum</name>
    <dbReference type="NCBI Taxonomy" id="2674991"/>
    <lineage>
        <taxon>Bacteria</taxon>
        <taxon>Bacillati</taxon>
        <taxon>Bacillota</taxon>
        <taxon>Bacilli</taxon>
        <taxon>Bacillales</taxon>
        <taxon>Paenibacillaceae</taxon>
        <taxon>Cohnella</taxon>
    </lineage>
</organism>
<gene>
    <name evidence="11" type="primary">argS</name>
    <name evidence="15" type="ORF">EAV92_20290</name>
</gene>
<evidence type="ECO:0000256" key="8">
    <source>
        <dbReference type="ARBA" id="ARBA00022917"/>
    </source>
</evidence>
<feature type="short sequence motif" description="'HIGH' region" evidence="11">
    <location>
        <begin position="118"/>
        <end position="128"/>
    </location>
</feature>
<name>A0A3G3K2K2_9BACL</name>
<evidence type="ECO:0000256" key="4">
    <source>
        <dbReference type="ARBA" id="ARBA00022490"/>
    </source>
</evidence>
<dbReference type="InterPro" id="IPR001278">
    <property type="entry name" value="Arg-tRNA-ligase"/>
</dbReference>
<dbReference type="AlphaFoldDB" id="A0A3G3K2K2"/>
<dbReference type="GO" id="GO:0005524">
    <property type="term" value="F:ATP binding"/>
    <property type="evidence" value="ECO:0007669"/>
    <property type="project" value="UniProtKB-UniRule"/>
</dbReference>
<dbReference type="GO" id="GO:0004814">
    <property type="term" value="F:arginine-tRNA ligase activity"/>
    <property type="evidence" value="ECO:0007669"/>
    <property type="project" value="UniProtKB-UniRule"/>
</dbReference>
<keyword evidence="16" id="KW-1185">Reference proteome</keyword>
<comment type="catalytic activity">
    <reaction evidence="10 11">
        <text>tRNA(Arg) + L-arginine + ATP = L-arginyl-tRNA(Arg) + AMP + diphosphate</text>
        <dbReference type="Rhea" id="RHEA:20301"/>
        <dbReference type="Rhea" id="RHEA-COMP:9658"/>
        <dbReference type="Rhea" id="RHEA-COMP:9673"/>
        <dbReference type="ChEBI" id="CHEBI:30616"/>
        <dbReference type="ChEBI" id="CHEBI:32682"/>
        <dbReference type="ChEBI" id="CHEBI:33019"/>
        <dbReference type="ChEBI" id="CHEBI:78442"/>
        <dbReference type="ChEBI" id="CHEBI:78513"/>
        <dbReference type="ChEBI" id="CHEBI:456215"/>
        <dbReference type="EC" id="6.1.1.19"/>
    </reaction>
</comment>
<dbReference type="Gene3D" id="3.40.50.620">
    <property type="entry name" value="HUPs"/>
    <property type="match status" value="1"/>
</dbReference>
<feature type="domain" description="Arginyl tRNA synthetase N-terminal" evidence="14">
    <location>
        <begin position="4"/>
        <end position="82"/>
    </location>
</feature>
<evidence type="ECO:0000256" key="9">
    <source>
        <dbReference type="ARBA" id="ARBA00023146"/>
    </source>
</evidence>
<keyword evidence="9 11" id="KW-0030">Aminoacyl-tRNA synthetase</keyword>
<dbReference type="SUPFAM" id="SSF52374">
    <property type="entry name" value="Nucleotidylyl transferase"/>
    <property type="match status" value="1"/>
</dbReference>
<protein>
    <recommendedName>
        <fullName evidence="11">Arginine--tRNA ligase</fullName>
        <ecNumber evidence="11">6.1.1.19</ecNumber>
    </recommendedName>
    <alternativeName>
        <fullName evidence="11">Arginyl-tRNA synthetase</fullName>
        <shortName evidence="11">ArgRS</shortName>
    </alternativeName>
</protein>
<proteinExistence type="inferred from homology"/>
<evidence type="ECO:0000256" key="5">
    <source>
        <dbReference type="ARBA" id="ARBA00022598"/>
    </source>
</evidence>
<dbReference type="CDD" id="cd00671">
    <property type="entry name" value="ArgRS_core"/>
    <property type="match status" value="1"/>
</dbReference>
<evidence type="ECO:0000256" key="6">
    <source>
        <dbReference type="ARBA" id="ARBA00022741"/>
    </source>
</evidence>
<keyword evidence="4 11" id="KW-0963">Cytoplasm</keyword>
<evidence type="ECO:0000256" key="3">
    <source>
        <dbReference type="ARBA" id="ARBA00011245"/>
    </source>
</evidence>
<reference evidence="15 16" key="1">
    <citation type="submission" date="2018-10" db="EMBL/GenBank/DDBJ databases">
        <title>Genome Sequence of Cohnella sp.</title>
        <authorList>
            <person name="Srinivasan S."/>
            <person name="Kim M.K."/>
        </authorList>
    </citation>
    <scope>NUCLEOTIDE SEQUENCE [LARGE SCALE GENOMIC DNA]</scope>
    <source>
        <strain evidence="15 16">18JY8-7</strain>
    </source>
</reference>
<dbReference type="InterPro" id="IPR014729">
    <property type="entry name" value="Rossmann-like_a/b/a_fold"/>
</dbReference>
<evidence type="ECO:0000259" key="13">
    <source>
        <dbReference type="SMART" id="SM00836"/>
    </source>
</evidence>
<comment type="subunit">
    <text evidence="3 11">Monomer.</text>
</comment>
<dbReference type="PANTHER" id="PTHR11956:SF5">
    <property type="entry name" value="ARGININE--TRNA LIGASE, CYTOPLASMIC"/>
    <property type="match status" value="1"/>
</dbReference>
<comment type="subcellular location">
    <subcellularLocation>
        <location evidence="1 11">Cytoplasm</location>
    </subcellularLocation>
</comment>
<dbReference type="RefSeq" id="WP_123042773.1">
    <property type="nucleotide sequence ID" value="NZ_CP033433.1"/>
</dbReference>
<dbReference type="PANTHER" id="PTHR11956">
    <property type="entry name" value="ARGINYL-TRNA SYNTHETASE"/>
    <property type="match status" value="1"/>
</dbReference>
<dbReference type="InterPro" id="IPR036695">
    <property type="entry name" value="Arg-tRNA-synth_N_sf"/>
</dbReference>
<dbReference type="InterPro" id="IPR005148">
    <property type="entry name" value="Arg-tRNA-synth_N"/>
</dbReference>
<dbReference type="Gene3D" id="1.10.730.10">
    <property type="entry name" value="Isoleucyl-tRNA Synthetase, Domain 1"/>
    <property type="match status" value="1"/>
</dbReference>
<evidence type="ECO:0000313" key="15">
    <source>
        <dbReference type="EMBL" id="AYQ74693.1"/>
    </source>
</evidence>
<evidence type="ECO:0000256" key="2">
    <source>
        <dbReference type="ARBA" id="ARBA00005594"/>
    </source>
</evidence>
<dbReference type="SUPFAM" id="SSF47323">
    <property type="entry name" value="Anticodon-binding domain of a subclass of class I aminoacyl-tRNA synthetases"/>
    <property type="match status" value="1"/>
</dbReference>
<dbReference type="EC" id="6.1.1.19" evidence="11"/>
<evidence type="ECO:0000259" key="14">
    <source>
        <dbReference type="SMART" id="SM01016"/>
    </source>
</evidence>
<keyword evidence="7 11" id="KW-0067">ATP-binding</keyword>
<evidence type="ECO:0000256" key="12">
    <source>
        <dbReference type="RuleBase" id="RU363038"/>
    </source>
</evidence>
<evidence type="ECO:0000256" key="10">
    <source>
        <dbReference type="ARBA" id="ARBA00049339"/>
    </source>
</evidence>
<evidence type="ECO:0000313" key="16">
    <source>
        <dbReference type="Proteomes" id="UP000269097"/>
    </source>
</evidence>
<dbReference type="SMART" id="SM00836">
    <property type="entry name" value="DALR_1"/>
    <property type="match status" value="1"/>
</dbReference>
<keyword evidence="6 11" id="KW-0547">Nucleotide-binding</keyword>
<dbReference type="CDD" id="cd07956">
    <property type="entry name" value="Anticodon_Ia_Arg"/>
    <property type="match status" value="1"/>
</dbReference>
<dbReference type="FunFam" id="3.40.50.620:FF:000116">
    <property type="entry name" value="Arginine--tRNA ligase"/>
    <property type="match status" value="1"/>
</dbReference>
<dbReference type="InterPro" id="IPR009080">
    <property type="entry name" value="tRNAsynth_Ia_anticodon-bd"/>
</dbReference>
<dbReference type="Gene3D" id="3.30.1360.70">
    <property type="entry name" value="Arginyl tRNA synthetase N-terminal domain"/>
    <property type="match status" value="1"/>
</dbReference>
<dbReference type="Pfam" id="PF00750">
    <property type="entry name" value="tRNA-synt_1d"/>
    <property type="match status" value="1"/>
</dbReference>
<dbReference type="GO" id="GO:0006420">
    <property type="term" value="P:arginyl-tRNA aminoacylation"/>
    <property type="evidence" value="ECO:0007669"/>
    <property type="project" value="UniProtKB-UniRule"/>
</dbReference>
<dbReference type="KEGG" id="coh:EAV92_20290"/>
<dbReference type="SUPFAM" id="SSF55190">
    <property type="entry name" value="Arginyl-tRNA synthetase (ArgRS), N-terminal 'additional' domain"/>
    <property type="match status" value="1"/>
</dbReference>
<evidence type="ECO:0000256" key="11">
    <source>
        <dbReference type="HAMAP-Rule" id="MF_00123"/>
    </source>
</evidence>
<keyword evidence="5 11" id="KW-0436">Ligase</keyword>
<dbReference type="PRINTS" id="PR01038">
    <property type="entry name" value="TRNASYNTHARG"/>
</dbReference>
<dbReference type="SMART" id="SM01016">
    <property type="entry name" value="Arg_tRNA_synt_N"/>
    <property type="match status" value="1"/>
</dbReference>
<dbReference type="HAMAP" id="MF_00123">
    <property type="entry name" value="Arg_tRNA_synth"/>
    <property type="match status" value="1"/>
</dbReference>
<evidence type="ECO:0000256" key="7">
    <source>
        <dbReference type="ARBA" id="ARBA00022840"/>
    </source>
</evidence>
<dbReference type="InterPro" id="IPR008909">
    <property type="entry name" value="DALR_anticod-bd"/>
</dbReference>
<dbReference type="Pfam" id="PF05746">
    <property type="entry name" value="DALR_1"/>
    <property type="match status" value="1"/>
</dbReference>
<dbReference type="InterPro" id="IPR035684">
    <property type="entry name" value="ArgRS_core"/>
</dbReference>
<dbReference type="Proteomes" id="UP000269097">
    <property type="component" value="Chromosome"/>
</dbReference>
<dbReference type="EMBL" id="CP033433">
    <property type="protein sequence ID" value="AYQ74693.1"/>
    <property type="molecule type" value="Genomic_DNA"/>
</dbReference>
<sequence>MIVRIAARILSPHLQLSEEETAGLIEIPPRPEMGDAALPCFSLAKLLRQSPQAIAERLAQAVNGSGDGVRAETAGGYLNLFLDPAHWGVRLLGQVAADEYGKLRVGEGRHVVIDMSSPNIAKPFGIGHLRSTMIGNALANLYTAAGWRVTRVNHLGDWGTQFGKLISAYRRWGDRSLLEAEPIRESLRLYVKFHEEAENDPMLEDEARGWFRKLESGDEETLALWRYFVEESLKEFNRVYARLGVSFDLFQGESFYNDKMGAVVERLTELSLLEESDGAQVVRLDELGMPPCLILKSDGTTIYPTRDLATAIYRKKQLDADLLLYVVGSEQALHFAQVFAVLGKMGEAWNADCRHVPFGLMKFEGKKMSTRRGKVIFLDEVLDEAVAKALEIIVEKNPELADKTQTAEAIGVGAIIFADLKNRRQLSVDFQMEEALSFDGETGPYLQYTHARMLSLLRKGGYEELKQRGTAVDGQYLETPASWACLKTVSGFEESILQAVRENEPSVLARYLLELTKDFNRYYNEGKMIVESEDETFAKLSVAAAAARVLGDGLRLLGMKAPERM</sequence>